<keyword evidence="4" id="KW-1185">Reference proteome</keyword>
<dbReference type="Proteomes" id="UP000234254">
    <property type="component" value="Unassembled WGS sequence"/>
</dbReference>
<evidence type="ECO:0000313" key="4">
    <source>
        <dbReference type="Proteomes" id="UP000234254"/>
    </source>
</evidence>
<name>A0A2I1CTB7_ASPC2</name>
<reference evidence="3" key="1">
    <citation type="submission" date="2016-12" db="EMBL/GenBank/DDBJ databases">
        <title>The genomes of Aspergillus section Nigri reveals drivers in fungal speciation.</title>
        <authorList>
            <consortium name="DOE Joint Genome Institute"/>
            <person name="Vesth T.C."/>
            <person name="Nybo J."/>
            <person name="Theobald S."/>
            <person name="Brandl J."/>
            <person name="Frisvad J.C."/>
            <person name="Nielsen K.F."/>
            <person name="Lyhne E.K."/>
            <person name="Kogle M.E."/>
            <person name="Kuo A."/>
            <person name="Riley R."/>
            <person name="Clum A."/>
            <person name="Nolan M."/>
            <person name="Lipzen A."/>
            <person name="Salamov A."/>
            <person name="Henrissat B."/>
            <person name="Wiebenga A."/>
            <person name="De vries R.P."/>
            <person name="Grigoriev I.V."/>
            <person name="Mortensen U.H."/>
            <person name="Andersen M.R."/>
            <person name="Baker S.E."/>
        </authorList>
    </citation>
    <scope>NUCLEOTIDE SEQUENCE</scope>
    <source>
        <strain evidence="3">IBT 28561</strain>
    </source>
</reference>
<evidence type="ECO:0000256" key="1">
    <source>
        <dbReference type="SAM" id="Coils"/>
    </source>
</evidence>
<dbReference type="InterPro" id="IPR056002">
    <property type="entry name" value="DUF7580"/>
</dbReference>
<dbReference type="AlphaFoldDB" id="A0A2I1CTB7"/>
<dbReference type="RefSeq" id="XP_024689449.1">
    <property type="nucleotide sequence ID" value="XM_024838364.1"/>
</dbReference>
<dbReference type="EMBL" id="MSFM01000013">
    <property type="protein sequence ID" value="PKY00855.1"/>
    <property type="molecule type" value="Genomic_DNA"/>
</dbReference>
<protein>
    <recommendedName>
        <fullName evidence="2">DUF7580 domain-containing protein</fullName>
    </recommendedName>
</protein>
<dbReference type="PANTHER" id="PTHR35186">
    <property type="entry name" value="ANK_REP_REGION DOMAIN-CONTAINING PROTEIN"/>
    <property type="match status" value="1"/>
</dbReference>
<dbReference type="OrthoDB" id="3565018at2759"/>
<keyword evidence="1" id="KW-0175">Coiled coil</keyword>
<comment type="caution">
    <text evidence="3">The sequence shown here is derived from an EMBL/GenBank/DDBJ whole genome shotgun (WGS) entry which is preliminary data.</text>
</comment>
<evidence type="ECO:0000259" key="2">
    <source>
        <dbReference type="Pfam" id="PF24476"/>
    </source>
</evidence>
<evidence type="ECO:0000313" key="3">
    <source>
        <dbReference type="EMBL" id="PKY00855.1"/>
    </source>
</evidence>
<gene>
    <name evidence="3" type="ORF">P168DRAFT_299736</name>
</gene>
<feature type="coiled-coil region" evidence="1">
    <location>
        <begin position="153"/>
        <end position="180"/>
    </location>
</feature>
<dbReference type="PANTHER" id="PTHR35186:SF4">
    <property type="entry name" value="PRION-INHIBITION AND PROPAGATION HELO DOMAIN-CONTAINING PROTEIN"/>
    <property type="match status" value="1"/>
</dbReference>
<dbReference type="VEuPathDB" id="FungiDB:P168DRAFT_299736"/>
<proteinExistence type="predicted"/>
<sequence length="565" mass="63877">MSGFEVVGVVLGALPMIIGAIDKYKATSQRFRFFRFKEPFIAQLIQSLQEQRFFLETDLQVILKETHLEDEEIAVLLKQSNSSLFEDPEVAHAVQEYLGDGYEPYTIAVTRCQEVLTEIAGHIRGLASDSQINLATLVQTHSLRKRSHEITKKIKFSLEKQDLENRINDLKDATQTLCRVRDSSVLRTEVTVQSTSRTVAKFTSTMNAVREYAHCLYSAISLGYGVGCHQEHKARLFLESRARLMEKKTQRSLKRSPVDFNVALEPSDNPVLCYKTDIKVMEEEVAYSCLGAPPTDISTPQVTISLPNQPEPAHPPPSRVHDLCQSISQAQNNGESLGLYLARPGCLYHRHMPSETKVAAMSKEFFSLDQILDAQSKPKPDFPPWTLNQRMALSFRIASSVMQLLSTPWLYLPLTSSSICFSQNDQLARTSATQPFADMPQPFITHRFSCQMVNSGCGCNSKRSLLELGIILLELWHGRTLSSYAAEVQMPVDNSFGGRYNAARRWLDISAYYVLPFYLEIVTRCVECTFATSSSTPDWNDLVFRKSVCEYVLKPLWDNCPIKLR</sequence>
<dbReference type="Pfam" id="PF24476">
    <property type="entry name" value="DUF7580"/>
    <property type="match status" value="1"/>
</dbReference>
<feature type="domain" description="DUF7580" evidence="2">
    <location>
        <begin position="209"/>
        <end position="560"/>
    </location>
</feature>
<accession>A0A2I1CTB7</accession>
<dbReference type="GeneID" id="36545888"/>
<organism evidence="3 4">
    <name type="scientific">Aspergillus campestris (strain IBT 28561)</name>
    <dbReference type="NCBI Taxonomy" id="1392248"/>
    <lineage>
        <taxon>Eukaryota</taxon>
        <taxon>Fungi</taxon>
        <taxon>Dikarya</taxon>
        <taxon>Ascomycota</taxon>
        <taxon>Pezizomycotina</taxon>
        <taxon>Eurotiomycetes</taxon>
        <taxon>Eurotiomycetidae</taxon>
        <taxon>Eurotiales</taxon>
        <taxon>Aspergillaceae</taxon>
        <taxon>Aspergillus</taxon>
        <taxon>Aspergillus subgen. Circumdati</taxon>
    </lineage>
</organism>